<protein>
    <submittedName>
        <fullName evidence="1">Uncharacterized protein</fullName>
    </submittedName>
</protein>
<dbReference type="HOGENOM" id="CLU_2960257_0_0_1"/>
<gene>
    <name evidence="1" type="ORF">M378DRAFT_157040</name>
</gene>
<evidence type="ECO:0000313" key="2">
    <source>
        <dbReference type="Proteomes" id="UP000054549"/>
    </source>
</evidence>
<accession>A0A0C2TR88</accession>
<dbReference type="InParanoid" id="A0A0C2TR88"/>
<organism evidence="1 2">
    <name type="scientific">Amanita muscaria (strain Koide BX008)</name>
    <dbReference type="NCBI Taxonomy" id="946122"/>
    <lineage>
        <taxon>Eukaryota</taxon>
        <taxon>Fungi</taxon>
        <taxon>Dikarya</taxon>
        <taxon>Basidiomycota</taxon>
        <taxon>Agaricomycotina</taxon>
        <taxon>Agaricomycetes</taxon>
        <taxon>Agaricomycetidae</taxon>
        <taxon>Agaricales</taxon>
        <taxon>Pluteineae</taxon>
        <taxon>Amanitaceae</taxon>
        <taxon>Amanita</taxon>
    </lineage>
</organism>
<dbReference type="AlphaFoldDB" id="A0A0C2TR88"/>
<evidence type="ECO:0000313" key="1">
    <source>
        <dbReference type="EMBL" id="KIL69804.1"/>
    </source>
</evidence>
<proteinExistence type="predicted"/>
<dbReference type="EMBL" id="KN818225">
    <property type="protein sequence ID" value="KIL69804.1"/>
    <property type="molecule type" value="Genomic_DNA"/>
</dbReference>
<sequence length="59" mass="6634">MPIQAYSPPLTTSTDSMEHRSLSTLMSWIRGLWTLRVNLCLRLLSAIKLAVTSHAYPFG</sequence>
<keyword evidence="2" id="KW-1185">Reference proteome</keyword>
<name>A0A0C2TR88_AMAMK</name>
<reference evidence="1 2" key="1">
    <citation type="submission" date="2014-04" db="EMBL/GenBank/DDBJ databases">
        <title>Evolutionary Origins and Diversification of the Mycorrhizal Mutualists.</title>
        <authorList>
            <consortium name="DOE Joint Genome Institute"/>
            <consortium name="Mycorrhizal Genomics Consortium"/>
            <person name="Kohler A."/>
            <person name="Kuo A."/>
            <person name="Nagy L.G."/>
            <person name="Floudas D."/>
            <person name="Copeland A."/>
            <person name="Barry K.W."/>
            <person name="Cichocki N."/>
            <person name="Veneault-Fourrey C."/>
            <person name="LaButti K."/>
            <person name="Lindquist E.A."/>
            <person name="Lipzen A."/>
            <person name="Lundell T."/>
            <person name="Morin E."/>
            <person name="Murat C."/>
            <person name="Riley R."/>
            <person name="Ohm R."/>
            <person name="Sun H."/>
            <person name="Tunlid A."/>
            <person name="Henrissat B."/>
            <person name="Grigoriev I.V."/>
            <person name="Hibbett D.S."/>
            <person name="Martin F."/>
        </authorList>
    </citation>
    <scope>NUCLEOTIDE SEQUENCE [LARGE SCALE GENOMIC DNA]</scope>
    <source>
        <strain evidence="1 2">Koide BX008</strain>
    </source>
</reference>
<dbReference type="Proteomes" id="UP000054549">
    <property type="component" value="Unassembled WGS sequence"/>
</dbReference>